<feature type="compositionally biased region" description="Low complexity" evidence="8">
    <location>
        <begin position="422"/>
        <end position="440"/>
    </location>
</feature>
<dbReference type="Pfam" id="PF00069">
    <property type="entry name" value="Pkinase"/>
    <property type="match status" value="1"/>
</dbReference>
<dbReference type="PROSITE" id="PS00107">
    <property type="entry name" value="PROTEIN_KINASE_ATP"/>
    <property type="match status" value="1"/>
</dbReference>
<dbReference type="PROSITE" id="PS50011">
    <property type="entry name" value="PROTEIN_KINASE_DOM"/>
    <property type="match status" value="1"/>
</dbReference>
<dbReference type="Proteomes" id="UP000184452">
    <property type="component" value="Unassembled WGS sequence"/>
</dbReference>
<keyword evidence="3" id="KW-0808">Transferase</keyword>
<keyword evidence="9" id="KW-0812">Transmembrane</keyword>
<keyword evidence="4 7" id="KW-0547">Nucleotide-binding</keyword>
<dbReference type="GO" id="GO:0005524">
    <property type="term" value="F:ATP binding"/>
    <property type="evidence" value="ECO:0007669"/>
    <property type="project" value="UniProtKB-UniRule"/>
</dbReference>
<organism evidence="11 12">
    <name type="scientific">Nocardiopsis flavescens</name>
    <dbReference type="NCBI Taxonomy" id="758803"/>
    <lineage>
        <taxon>Bacteria</taxon>
        <taxon>Bacillati</taxon>
        <taxon>Actinomycetota</taxon>
        <taxon>Actinomycetes</taxon>
        <taxon>Streptosporangiales</taxon>
        <taxon>Nocardiopsidaceae</taxon>
        <taxon>Nocardiopsis</taxon>
    </lineage>
</organism>
<proteinExistence type="predicted"/>
<keyword evidence="5 11" id="KW-0418">Kinase</keyword>
<keyword evidence="9" id="KW-1133">Transmembrane helix</keyword>
<dbReference type="STRING" id="758803.SAMN05421803_13325"/>
<feature type="compositionally biased region" description="Gly residues" evidence="8">
    <location>
        <begin position="292"/>
        <end position="309"/>
    </location>
</feature>
<dbReference type="Gene3D" id="1.10.510.10">
    <property type="entry name" value="Transferase(Phosphotransferase) domain 1"/>
    <property type="match status" value="1"/>
</dbReference>
<keyword evidence="9" id="KW-0472">Membrane</keyword>
<dbReference type="RefSeq" id="WP_073384052.1">
    <property type="nucleotide sequence ID" value="NZ_FQZK01000033.1"/>
</dbReference>
<keyword evidence="6 7" id="KW-0067">ATP-binding</keyword>
<dbReference type="PROSITE" id="PS00108">
    <property type="entry name" value="PROTEIN_KINASE_ST"/>
    <property type="match status" value="1"/>
</dbReference>
<keyword evidence="12" id="KW-1185">Reference proteome</keyword>
<dbReference type="GO" id="GO:0004674">
    <property type="term" value="F:protein serine/threonine kinase activity"/>
    <property type="evidence" value="ECO:0007669"/>
    <property type="project" value="UniProtKB-KW"/>
</dbReference>
<dbReference type="Gene3D" id="3.30.200.20">
    <property type="entry name" value="Phosphorylase Kinase, domain 1"/>
    <property type="match status" value="1"/>
</dbReference>
<evidence type="ECO:0000256" key="9">
    <source>
        <dbReference type="SAM" id="Phobius"/>
    </source>
</evidence>
<keyword evidence="2 11" id="KW-0723">Serine/threonine-protein kinase</keyword>
<evidence type="ECO:0000256" key="6">
    <source>
        <dbReference type="ARBA" id="ARBA00022840"/>
    </source>
</evidence>
<dbReference type="EMBL" id="FQZK01000033">
    <property type="protein sequence ID" value="SHK78381.1"/>
    <property type="molecule type" value="Genomic_DNA"/>
</dbReference>
<feature type="domain" description="Protein kinase" evidence="10">
    <location>
        <begin position="11"/>
        <end position="282"/>
    </location>
</feature>
<name>A0A1M6VAH4_9ACTN</name>
<feature type="binding site" evidence="7">
    <location>
        <position position="40"/>
    </location>
    <ligand>
        <name>ATP</name>
        <dbReference type="ChEBI" id="CHEBI:30616"/>
    </ligand>
</feature>
<feature type="transmembrane region" description="Helical" evidence="9">
    <location>
        <begin position="566"/>
        <end position="588"/>
    </location>
</feature>
<evidence type="ECO:0000256" key="8">
    <source>
        <dbReference type="SAM" id="MobiDB-lite"/>
    </source>
</evidence>
<protein>
    <recommendedName>
        <fullName evidence="1">non-specific serine/threonine protein kinase</fullName>
        <ecNumber evidence="1">2.7.11.1</ecNumber>
    </recommendedName>
</protein>
<feature type="transmembrane region" description="Helical" evidence="9">
    <location>
        <begin position="530"/>
        <end position="554"/>
    </location>
</feature>
<feature type="compositionally biased region" description="Polar residues" evidence="8">
    <location>
        <begin position="343"/>
        <end position="361"/>
    </location>
</feature>
<evidence type="ECO:0000313" key="11">
    <source>
        <dbReference type="EMBL" id="SHK78381.1"/>
    </source>
</evidence>
<evidence type="ECO:0000256" key="3">
    <source>
        <dbReference type="ARBA" id="ARBA00022679"/>
    </source>
</evidence>
<dbReference type="CDD" id="cd14014">
    <property type="entry name" value="STKc_PknB_like"/>
    <property type="match status" value="1"/>
</dbReference>
<reference evidence="11 12" key="1">
    <citation type="submission" date="2016-11" db="EMBL/GenBank/DDBJ databases">
        <authorList>
            <person name="Jaros S."/>
            <person name="Januszkiewicz K."/>
            <person name="Wedrychowicz H."/>
        </authorList>
    </citation>
    <scope>NUCLEOTIDE SEQUENCE [LARGE SCALE GENOMIC DNA]</scope>
    <source>
        <strain evidence="11 12">CGMCC 4.5723</strain>
    </source>
</reference>
<dbReference type="SUPFAM" id="SSF56112">
    <property type="entry name" value="Protein kinase-like (PK-like)"/>
    <property type="match status" value="1"/>
</dbReference>
<dbReference type="SMART" id="SM00220">
    <property type="entry name" value="S_TKc"/>
    <property type="match status" value="1"/>
</dbReference>
<dbReference type="InterPro" id="IPR017441">
    <property type="entry name" value="Protein_kinase_ATP_BS"/>
</dbReference>
<feature type="transmembrane region" description="Helical" evidence="9">
    <location>
        <begin position="595"/>
        <end position="617"/>
    </location>
</feature>
<accession>A0A1M6VAH4</accession>
<evidence type="ECO:0000256" key="5">
    <source>
        <dbReference type="ARBA" id="ARBA00022777"/>
    </source>
</evidence>
<gene>
    <name evidence="11" type="ORF">SAMN05421803_13325</name>
</gene>
<feature type="region of interest" description="Disordered" evidence="8">
    <location>
        <begin position="278"/>
        <end position="522"/>
    </location>
</feature>
<dbReference type="InterPro" id="IPR011009">
    <property type="entry name" value="Kinase-like_dom_sf"/>
</dbReference>
<evidence type="ECO:0000313" key="12">
    <source>
        <dbReference type="Proteomes" id="UP000184452"/>
    </source>
</evidence>
<feature type="compositionally biased region" description="Pro residues" evidence="8">
    <location>
        <begin position="476"/>
        <end position="494"/>
    </location>
</feature>
<feature type="compositionally biased region" description="Low complexity" evidence="8">
    <location>
        <begin position="310"/>
        <end position="320"/>
    </location>
</feature>
<evidence type="ECO:0000256" key="1">
    <source>
        <dbReference type="ARBA" id="ARBA00012513"/>
    </source>
</evidence>
<feature type="compositionally biased region" description="Gly residues" evidence="8">
    <location>
        <begin position="321"/>
        <end position="333"/>
    </location>
</feature>
<evidence type="ECO:0000256" key="7">
    <source>
        <dbReference type="PROSITE-ProRule" id="PRU10141"/>
    </source>
</evidence>
<evidence type="ECO:0000259" key="10">
    <source>
        <dbReference type="PROSITE" id="PS50011"/>
    </source>
</evidence>
<feature type="compositionally biased region" description="Pro residues" evidence="8">
    <location>
        <begin position="372"/>
        <end position="421"/>
    </location>
</feature>
<dbReference type="InterPro" id="IPR008271">
    <property type="entry name" value="Ser/Thr_kinase_AS"/>
</dbReference>
<sequence length="657" mass="66214">MSTPRSSVGRYELRGPLGAGGMGTVWHAWDPALQRDVAVKEVVLPEGMSDEDRGEARERTLREAQATARIRDNAVVTVHDVLEHEGTPWIVMELLSGRSLQHHLDQDGPVSAARVEEAARSLLSGLRAAHAVGVTHRDVKPANIMLTEDGRTVLTDFGIANVDGSTALTQTGVYIGSPEYMAPERFEGERALPASDMWSLGVTLYALLEGRSPFKRESVTGIISAVLTAPMPPRLSVPGGADDPAAAPLRGLIGALLDRDASSRPTAEQALELLDRAREERARDGGTAALPAGGGAPGDAGAADGGAEGDGTAPASPTGPATGGGAPASGPGTGAVPAATGPQSPSGPYTSQGTHTPSGPHTAQGPYAAPGPRTPSGPYPPGPPAPYPLSGPQAPLPATPPHPAGGPQNPYAPHPARPPQGAPQGPAGPTASGPRPLPGTGAPPGSGGFGGPTGPRPAAHPGTGGGSAHTGRGAYPVPPPHAPRPGAPVPPAGHPGPGVRFDRAAAYGPGRADTGGVPVPGPGRPPAPGLSFSVVAACAMLGLNGLYLLALALLSLGGSGTVFAGWGGPLLLTLWGGVSAASVVGLLLRSRLVYGLVVLLQVAVSVALVFTLFTVVVYTPEDLSFYLVMLLFNLVIGGLLLFPPRARAYFRLGASFG</sequence>
<feature type="transmembrane region" description="Helical" evidence="9">
    <location>
        <begin position="623"/>
        <end position="642"/>
    </location>
</feature>
<dbReference type="PANTHER" id="PTHR43289:SF6">
    <property type="entry name" value="SERINE_THREONINE-PROTEIN KINASE NEKL-3"/>
    <property type="match status" value="1"/>
</dbReference>
<evidence type="ECO:0000256" key="4">
    <source>
        <dbReference type="ARBA" id="ARBA00022741"/>
    </source>
</evidence>
<dbReference type="PANTHER" id="PTHR43289">
    <property type="entry name" value="MITOGEN-ACTIVATED PROTEIN KINASE KINASE KINASE 20-RELATED"/>
    <property type="match status" value="1"/>
</dbReference>
<feature type="compositionally biased region" description="Gly residues" evidence="8">
    <location>
        <begin position="442"/>
        <end position="453"/>
    </location>
</feature>
<evidence type="ECO:0000256" key="2">
    <source>
        <dbReference type="ARBA" id="ARBA00022527"/>
    </source>
</evidence>
<dbReference type="AlphaFoldDB" id="A0A1M6VAH4"/>
<dbReference type="OrthoDB" id="3679634at2"/>
<dbReference type="InterPro" id="IPR000719">
    <property type="entry name" value="Prot_kinase_dom"/>
</dbReference>
<dbReference type="EC" id="2.7.11.1" evidence="1"/>